<gene>
    <name evidence="2" type="ORF">EV672_1145</name>
</gene>
<dbReference type="AlphaFoldDB" id="A0A4R6R1L2"/>
<sequence>MKPLRTALPAPLLAALSLATASHTAFALDCPAGSQPYAERCVTQKMADYISCVEASGGNKDSIVDEMSQVEGKKSGTAVKASGSTLAGKASGAVVLDRNSESALVKRLEKRWFSGSMSECSKAMTLKTTSEVNQHTDRTVKTAMTKAVTTLKASDLLVEFSVARYSGASVMIGNQGQGIVLVSDITLNWDHKACPEMTPRRSGAPLVTYKYEVNLTQAKGSKLLDTQDFKYGPGDIDRFLVDLNYPGHGIYSVWFSFKHKAPGEADFKTYTTAKAERSVCEG</sequence>
<organism evidence="2 3">
    <name type="scientific">Aquabacterium commune</name>
    <dbReference type="NCBI Taxonomy" id="70586"/>
    <lineage>
        <taxon>Bacteria</taxon>
        <taxon>Pseudomonadati</taxon>
        <taxon>Pseudomonadota</taxon>
        <taxon>Betaproteobacteria</taxon>
        <taxon>Burkholderiales</taxon>
        <taxon>Aquabacterium</taxon>
    </lineage>
</organism>
<dbReference type="EMBL" id="SNXW01000014">
    <property type="protein sequence ID" value="TDP79376.1"/>
    <property type="molecule type" value="Genomic_DNA"/>
</dbReference>
<evidence type="ECO:0000313" key="3">
    <source>
        <dbReference type="Proteomes" id="UP000294593"/>
    </source>
</evidence>
<dbReference type="RefSeq" id="WP_133611193.1">
    <property type="nucleotide sequence ID" value="NZ_SNXW01000014.1"/>
</dbReference>
<feature type="chain" id="PRO_5020738523" evidence="1">
    <location>
        <begin position="28"/>
        <end position="282"/>
    </location>
</feature>
<evidence type="ECO:0000256" key="1">
    <source>
        <dbReference type="SAM" id="SignalP"/>
    </source>
</evidence>
<keyword evidence="1" id="KW-0732">Signal</keyword>
<evidence type="ECO:0000313" key="2">
    <source>
        <dbReference type="EMBL" id="TDP79376.1"/>
    </source>
</evidence>
<accession>A0A4R6R1L2</accession>
<dbReference type="OrthoDB" id="9938458at2"/>
<protein>
    <submittedName>
        <fullName evidence="2">Uncharacterized protein</fullName>
    </submittedName>
</protein>
<reference evidence="2 3" key="1">
    <citation type="submission" date="2019-03" db="EMBL/GenBank/DDBJ databases">
        <title>Genomic Encyclopedia of Type Strains, Phase IV (KMG-IV): sequencing the most valuable type-strain genomes for metagenomic binning, comparative biology and taxonomic classification.</title>
        <authorList>
            <person name="Goeker M."/>
        </authorList>
    </citation>
    <scope>NUCLEOTIDE SEQUENCE [LARGE SCALE GENOMIC DNA]</scope>
    <source>
        <strain evidence="2 3">DSM 11901</strain>
    </source>
</reference>
<feature type="signal peptide" evidence="1">
    <location>
        <begin position="1"/>
        <end position="27"/>
    </location>
</feature>
<dbReference type="Proteomes" id="UP000294593">
    <property type="component" value="Unassembled WGS sequence"/>
</dbReference>
<name>A0A4R6R1L2_9BURK</name>
<comment type="caution">
    <text evidence="2">The sequence shown here is derived from an EMBL/GenBank/DDBJ whole genome shotgun (WGS) entry which is preliminary data.</text>
</comment>
<proteinExistence type="predicted"/>
<keyword evidence="3" id="KW-1185">Reference proteome</keyword>